<keyword evidence="3" id="KW-1003">Cell membrane</keyword>
<dbReference type="EMBL" id="JAHWGI010001149">
    <property type="protein sequence ID" value="KAK3923707.1"/>
    <property type="molecule type" value="Genomic_DNA"/>
</dbReference>
<comment type="similarity">
    <text evidence="7">Belongs to the major facilitator superfamily. Sugar transporter (TC 2.A.1.1) family.</text>
</comment>
<feature type="transmembrane region" description="Helical" evidence="8">
    <location>
        <begin position="440"/>
        <end position="461"/>
    </location>
</feature>
<protein>
    <submittedName>
        <fullName evidence="10">Glucose transporter type 1</fullName>
    </submittedName>
</protein>
<feature type="transmembrane region" description="Helical" evidence="8">
    <location>
        <begin position="133"/>
        <end position="154"/>
    </location>
</feature>
<dbReference type="InterPro" id="IPR045263">
    <property type="entry name" value="GLUT"/>
</dbReference>
<evidence type="ECO:0000256" key="6">
    <source>
        <dbReference type="ARBA" id="ARBA00023136"/>
    </source>
</evidence>
<feature type="transmembrane region" description="Helical" evidence="8">
    <location>
        <begin position="373"/>
        <end position="399"/>
    </location>
</feature>
<gene>
    <name evidence="10" type="ORF">KUF71_002116</name>
</gene>
<dbReference type="GO" id="GO:0005886">
    <property type="term" value="C:plasma membrane"/>
    <property type="evidence" value="ECO:0007669"/>
    <property type="project" value="UniProtKB-SubCell"/>
</dbReference>
<feature type="domain" description="Major facilitator superfamily (MFS) profile" evidence="9">
    <location>
        <begin position="25"/>
        <end position="465"/>
    </location>
</feature>
<feature type="transmembrane region" description="Helical" evidence="8">
    <location>
        <begin position="345"/>
        <end position="367"/>
    </location>
</feature>
<keyword evidence="4 8" id="KW-0812">Transmembrane</keyword>
<dbReference type="InterPro" id="IPR003663">
    <property type="entry name" value="Sugar/inositol_transpt"/>
</dbReference>
<comment type="caution">
    <text evidence="10">The sequence shown here is derived from an EMBL/GenBank/DDBJ whole genome shotgun (WGS) entry which is preliminary data.</text>
</comment>
<evidence type="ECO:0000256" key="2">
    <source>
        <dbReference type="ARBA" id="ARBA00022448"/>
    </source>
</evidence>
<dbReference type="PRINTS" id="PR00171">
    <property type="entry name" value="SUGRTRNSPORT"/>
</dbReference>
<accession>A0AAE1LMQ4</accession>
<evidence type="ECO:0000256" key="7">
    <source>
        <dbReference type="RuleBase" id="RU003346"/>
    </source>
</evidence>
<dbReference type="SUPFAM" id="SSF103473">
    <property type="entry name" value="MFS general substrate transporter"/>
    <property type="match status" value="1"/>
</dbReference>
<dbReference type="InterPro" id="IPR005828">
    <property type="entry name" value="MFS_sugar_transport-like"/>
</dbReference>
<dbReference type="GO" id="GO:1990539">
    <property type="term" value="P:fructose import across plasma membrane"/>
    <property type="evidence" value="ECO:0007669"/>
    <property type="project" value="UniProtKB-ARBA"/>
</dbReference>
<evidence type="ECO:0000256" key="4">
    <source>
        <dbReference type="ARBA" id="ARBA00022692"/>
    </source>
</evidence>
<keyword evidence="10" id="KW-0762">Sugar transport</keyword>
<dbReference type="PANTHER" id="PTHR23503">
    <property type="entry name" value="SOLUTE CARRIER FAMILY 2"/>
    <property type="match status" value="1"/>
</dbReference>
<evidence type="ECO:0000313" key="11">
    <source>
        <dbReference type="Proteomes" id="UP001219518"/>
    </source>
</evidence>
<feature type="transmembrane region" description="Helical" evidence="8">
    <location>
        <begin position="74"/>
        <end position="97"/>
    </location>
</feature>
<dbReference type="Proteomes" id="UP001219518">
    <property type="component" value="Unassembled WGS sequence"/>
</dbReference>
<sequence>MTALGFKDDKAEALRGSLTRQLVTSVVAALCGMFLFGYNTGVINSPKKDITNFINETYMSRWGVEATETEQENLFSYIVAAFALGGLIGGFGAGWLANGMGRKGGLLLTSAVGIVASLMLGFARMAGSHEMLLAGRFLIGACSGLFTSLSPMYISEVAPVNLRGGLGVCNQLSVTIAVLAAQLLGADFGLKDSWDLLLGLSAVPCILQLVLLPWCPESPRFLLLTAGKKEAAVAALSWLRAAPPAHVNQEVQAVEEEEQGAEPPMGILQLLASSALRRPLMIAAVLQLSQQLSGINGVLYYSTSVFQTAGLDEAAAKNTTVGVGGVMVLMTLLSAPFADRAGRRALMLVGLVGMFVASLAVTATLALSDYAAMRALAIVSVLAFVVLFSVGPGSIPWLITAELFSQGPRPAAVAVATVVNWGANFVVGLAFPPLQTELKFLVFVPFTVLLLLFALFTAFFVPETKNKTFREIADSLR</sequence>
<keyword evidence="11" id="KW-1185">Reference proteome</keyword>
<dbReference type="InterPro" id="IPR020846">
    <property type="entry name" value="MFS_dom"/>
</dbReference>
<dbReference type="FunFam" id="1.20.1250.20:FF:001511">
    <property type="entry name" value="Solute carrier family 2, facilitated glucose transporter member 5"/>
    <property type="match status" value="1"/>
</dbReference>
<organism evidence="10 11">
    <name type="scientific">Frankliniella fusca</name>
    <dbReference type="NCBI Taxonomy" id="407009"/>
    <lineage>
        <taxon>Eukaryota</taxon>
        <taxon>Metazoa</taxon>
        <taxon>Ecdysozoa</taxon>
        <taxon>Arthropoda</taxon>
        <taxon>Hexapoda</taxon>
        <taxon>Insecta</taxon>
        <taxon>Pterygota</taxon>
        <taxon>Neoptera</taxon>
        <taxon>Paraneoptera</taxon>
        <taxon>Thysanoptera</taxon>
        <taxon>Terebrantia</taxon>
        <taxon>Thripoidea</taxon>
        <taxon>Thripidae</taxon>
        <taxon>Frankliniella</taxon>
    </lineage>
</organism>
<reference evidence="10" key="2">
    <citation type="journal article" date="2023" name="BMC Genomics">
        <title>Pest status, molecular evolution, and epigenetic factors derived from the genome assembly of Frankliniella fusca, a thysanopteran phytovirus vector.</title>
        <authorList>
            <person name="Catto M.A."/>
            <person name="Labadie P.E."/>
            <person name="Jacobson A.L."/>
            <person name="Kennedy G.G."/>
            <person name="Srinivasan R."/>
            <person name="Hunt B.G."/>
        </authorList>
    </citation>
    <scope>NUCLEOTIDE SEQUENCE</scope>
    <source>
        <strain evidence="10">PL_HMW_Pooled</strain>
    </source>
</reference>
<keyword evidence="5 8" id="KW-1133">Transmembrane helix</keyword>
<feature type="transmembrane region" description="Helical" evidence="8">
    <location>
        <begin position="411"/>
        <end position="434"/>
    </location>
</feature>
<feature type="transmembrane region" description="Helical" evidence="8">
    <location>
        <begin position="21"/>
        <end position="38"/>
    </location>
</feature>
<evidence type="ECO:0000256" key="3">
    <source>
        <dbReference type="ARBA" id="ARBA00022475"/>
    </source>
</evidence>
<dbReference type="InterPro" id="IPR036259">
    <property type="entry name" value="MFS_trans_sf"/>
</dbReference>
<dbReference type="PANTHER" id="PTHR23503:SF128">
    <property type="entry name" value="GLUCOSE TRANSPORTER TYPE 1"/>
    <property type="match status" value="1"/>
</dbReference>
<dbReference type="GO" id="GO:0005353">
    <property type="term" value="F:fructose transmembrane transporter activity"/>
    <property type="evidence" value="ECO:0007669"/>
    <property type="project" value="UniProtKB-ARBA"/>
</dbReference>
<dbReference type="PROSITE" id="PS50850">
    <property type="entry name" value="MFS"/>
    <property type="match status" value="1"/>
</dbReference>
<keyword evidence="6 8" id="KW-0472">Membrane</keyword>
<name>A0AAE1LMQ4_9NEOP</name>
<proteinExistence type="inferred from homology"/>
<dbReference type="Gene3D" id="1.20.1250.20">
    <property type="entry name" value="MFS general substrate transporter like domains"/>
    <property type="match status" value="1"/>
</dbReference>
<dbReference type="Pfam" id="PF00083">
    <property type="entry name" value="Sugar_tr"/>
    <property type="match status" value="1"/>
</dbReference>
<dbReference type="AlphaFoldDB" id="A0AAE1LMQ4"/>
<reference evidence="10" key="1">
    <citation type="submission" date="2021-07" db="EMBL/GenBank/DDBJ databases">
        <authorList>
            <person name="Catto M.A."/>
            <person name="Jacobson A."/>
            <person name="Kennedy G."/>
            <person name="Labadie P."/>
            <person name="Hunt B.G."/>
            <person name="Srinivasan R."/>
        </authorList>
    </citation>
    <scope>NUCLEOTIDE SEQUENCE</scope>
    <source>
        <strain evidence="10">PL_HMW_Pooled</strain>
        <tissue evidence="10">Head</tissue>
    </source>
</reference>
<dbReference type="PROSITE" id="PS00216">
    <property type="entry name" value="SUGAR_TRANSPORT_1"/>
    <property type="match status" value="1"/>
</dbReference>
<feature type="transmembrane region" description="Helical" evidence="8">
    <location>
        <begin position="321"/>
        <end position="338"/>
    </location>
</feature>
<evidence type="ECO:0000313" key="10">
    <source>
        <dbReference type="EMBL" id="KAK3923707.1"/>
    </source>
</evidence>
<evidence type="ECO:0000256" key="1">
    <source>
        <dbReference type="ARBA" id="ARBA00004651"/>
    </source>
</evidence>
<feature type="transmembrane region" description="Helical" evidence="8">
    <location>
        <begin position="166"/>
        <end position="184"/>
    </location>
</feature>
<keyword evidence="2 7" id="KW-0813">Transport</keyword>
<dbReference type="InterPro" id="IPR005829">
    <property type="entry name" value="Sugar_transporter_CS"/>
</dbReference>
<feature type="transmembrane region" description="Helical" evidence="8">
    <location>
        <begin position="104"/>
        <end position="127"/>
    </location>
</feature>
<evidence type="ECO:0000256" key="5">
    <source>
        <dbReference type="ARBA" id="ARBA00022989"/>
    </source>
</evidence>
<comment type="subcellular location">
    <subcellularLocation>
        <location evidence="1">Cell membrane</location>
        <topology evidence="1">Multi-pass membrane protein</topology>
    </subcellularLocation>
</comment>
<evidence type="ECO:0000259" key="9">
    <source>
        <dbReference type="PROSITE" id="PS50850"/>
    </source>
</evidence>
<dbReference type="PROSITE" id="PS00217">
    <property type="entry name" value="SUGAR_TRANSPORT_2"/>
    <property type="match status" value="1"/>
</dbReference>
<evidence type="ECO:0000256" key="8">
    <source>
        <dbReference type="SAM" id="Phobius"/>
    </source>
</evidence>
<dbReference type="NCBIfam" id="TIGR00879">
    <property type="entry name" value="SP"/>
    <property type="match status" value="1"/>
</dbReference>